<evidence type="ECO:0000313" key="4">
    <source>
        <dbReference type="Proteomes" id="UP000242765"/>
    </source>
</evidence>
<dbReference type="RefSeq" id="WP_252053673.1">
    <property type="nucleotide sequence ID" value="NZ_NEGB01000019.1"/>
</dbReference>
<dbReference type="Gene3D" id="2.40.50.400">
    <property type="entry name" value="Lactococcus phage single-stranded DNA binding protein"/>
    <property type="match status" value="1"/>
</dbReference>
<feature type="non-terminal residue" evidence="3">
    <location>
        <position position="350"/>
    </location>
</feature>
<feature type="region of interest" description="Disordered" evidence="1">
    <location>
        <begin position="1"/>
        <end position="28"/>
    </location>
</feature>
<accession>A0A1Y3C4T5</accession>
<dbReference type="AlphaFoldDB" id="A0A1Y3C4T5"/>
<dbReference type="EMBL" id="NEGB01000019">
    <property type="protein sequence ID" value="OTG62047.1"/>
    <property type="molecule type" value="Genomic_DNA"/>
</dbReference>
<keyword evidence="4" id="KW-1185">Reference proteome</keyword>
<sequence>DQVNLNAQGQFTDKNAGSGKNVNVSGSLNGTDADNYELSATNHVTQANISKKQITGTITAQDKVYDGTTNATVNGSLNGVITGDQVNLNAQGQFTNKNAGQGKDVTVSGSLTGTDAGNYQVSTNSSVKANIAKKQLQGTLTAQNKVYDGTTNAIVQGSLNLNDVIVGDNVTVGGTGQFVDKNAGQDKVVNASSSLMGTDAGNYELITNGSVTANISKKQITGAITAQDKVYDGTTNATVNGSLNGVITGDQVNLNAQGQFTDKNAGSGKNVNVSGSLNGTDADNYELSATNHVTQANISKKQITGTITAQDKVYDGTTNATVNGSLNGVITGDQVNLNAQGQFTNKNAGQ</sequence>
<organism evidence="3 4">
    <name type="scientific">Acinetobacter silvestris</name>
    <dbReference type="NCBI Taxonomy" id="1977882"/>
    <lineage>
        <taxon>Bacteria</taxon>
        <taxon>Pseudomonadati</taxon>
        <taxon>Pseudomonadota</taxon>
        <taxon>Gammaproteobacteria</taxon>
        <taxon>Moraxellales</taxon>
        <taxon>Moraxellaceae</taxon>
        <taxon>Acinetobacter</taxon>
    </lineage>
</organism>
<protein>
    <recommendedName>
        <fullName evidence="2">YDG domain-containing protein</fullName>
    </recommendedName>
</protein>
<dbReference type="Proteomes" id="UP000242765">
    <property type="component" value="Unassembled WGS sequence"/>
</dbReference>
<reference evidence="3 4" key="1">
    <citation type="submission" date="2017-04" db="EMBL/GenBank/DDBJ databases">
        <title>High diversity of culturable Acinetobacter species in natural soil and water ecosystems.</title>
        <authorList>
            <person name="Nemec A."/>
            <person name="Radolfova-Krizova L."/>
        </authorList>
    </citation>
    <scope>NUCLEOTIDE SEQUENCE [LARGE SCALE GENOMIC DNA]</scope>
    <source>
        <strain evidence="3 4">ANC 4999</strain>
    </source>
</reference>
<comment type="caution">
    <text evidence="3">The sequence shown here is derived from an EMBL/GenBank/DDBJ whole genome shotgun (WGS) entry which is preliminary data.</text>
</comment>
<feature type="domain" description="YDG" evidence="2">
    <location>
        <begin position="1"/>
        <end position="41"/>
    </location>
</feature>
<dbReference type="InterPro" id="IPR041248">
    <property type="entry name" value="YDG"/>
</dbReference>
<evidence type="ECO:0000256" key="1">
    <source>
        <dbReference type="SAM" id="MobiDB-lite"/>
    </source>
</evidence>
<feature type="domain" description="YDG" evidence="2">
    <location>
        <begin position="133"/>
        <end position="205"/>
    </location>
</feature>
<feature type="domain" description="YDG" evidence="2">
    <location>
        <begin position="300"/>
        <end position="350"/>
    </location>
</feature>
<evidence type="ECO:0000313" key="3">
    <source>
        <dbReference type="EMBL" id="OTG62047.1"/>
    </source>
</evidence>
<name>A0A1Y3C4T5_9GAMM</name>
<feature type="domain" description="YDG" evidence="2">
    <location>
        <begin position="51"/>
        <end position="125"/>
    </location>
</feature>
<evidence type="ECO:0000259" key="2">
    <source>
        <dbReference type="Pfam" id="PF18657"/>
    </source>
</evidence>
<dbReference type="STRING" id="1977882.B9T28_14765"/>
<gene>
    <name evidence="3" type="ORF">B9T28_14765</name>
</gene>
<dbReference type="Pfam" id="PF18657">
    <property type="entry name" value="YDG"/>
    <property type="match status" value="5"/>
</dbReference>
<dbReference type="InterPro" id="IPR038621">
    <property type="entry name" value="Lacto_phage_SSB_sf"/>
</dbReference>
<proteinExistence type="predicted"/>
<feature type="domain" description="YDG" evidence="2">
    <location>
        <begin position="217"/>
        <end position="290"/>
    </location>
</feature>
<feature type="non-terminal residue" evidence="3">
    <location>
        <position position="1"/>
    </location>
</feature>